<organism evidence="1 2">
    <name type="scientific">Cyclocybe aegerita</name>
    <name type="common">Black poplar mushroom</name>
    <name type="synonym">Agrocybe aegerita</name>
    <dbReference type="NCBI Taxonomy" id="1973307"/>
    <lineage>
        <taxon>Eukaryota</taxon>
        <taxon>Fungi</taxon>
        <taxon>Dikarya</taxon>
        <taxon>Basidiomycota</taxon>
        <taxon>Agaricomycotina</taxon>
        <taxon>Agaricomycetes</taxon>
        <taxon>Agaricomycetidae</taxon>
        <taxon>Agaricales</taxon>
        <taxon>Agaricineae</taxon>
        <taxon>Bolbitiaceae</taxon>
        <taxon>Cyclocybe</taxon>
    </lineage>
</organism>
<dbReference type="AlphaFoldDB" id="A0A8S0XTU1"/>
<protein>
    <submittedName>
        <fullName evidence="1">Uncharacterized protein</fullName>
    </submittedName>
</protein>
<accession>A0A8S0XTU1</accession>
<gene>
    <name evidence="1" type="ORF">AAE3_LOCUS7906</name>
</gene>
<proteinExistence type="predicted"/>
<evidence type="ECO:0000313" key="2">
    <source>
        <dbReference type="Proteomes" id="UP000467700"/>
    </source>
</evidence>
<dbReference type="Proteomes" id="UP000467700">
    <property type="component" value="Unassembled WGS sequence"/>
</dbReference>
<sequence>MSPDTTGVRNQSHYLFSGRQSFRDLDRSHWPTTFYDTAPPSLLIRWVLWYHDYYPLKRYFANELERGWSRRCWSATFRLSKRRISPSHHNNATFKRALNILQQPES</sequence>
<keyword evidence="2" id="KW-1185">Reference proteome</keyword>
<name>A0A8S0XTU1_CYCAE</name>
<evidence type="ECO:0000313" key="1">
    <source>
        <dbReference type="EMBL" id="CAA7265731.1"/>
    </source>
</evidence>
<reference evidence="1 2" key="1">
    <citation type="submission" date="2020-01" db="EMBL/GenBank/DDBJ databases">
        <authorList>
            <person name="Gupta K D."/>
        </authorList>
    </citation>
    <scope>NUCLEOTIDE SEQUENCE [LARGE SCALE GENOMIC DNA]</scope>
</reference>
<comment type="caution">
    <text evidence="1">The sequence shown here is derived from an EMBL/GenBank/DDBJ whole genome shotgun (WGS) entry which is preliminary data.</text>
</comment>
<dbReference type="EMBL" id="CACVBS010000050">
    <property type="protein sequence ID" value="CAA7265731.1"/>
    <property type="molecule type" value="Genomic_DNA"/>
</dbReference>